<proteinExistence type="predicted"/>
<comment type="caution">
    <text evidence="2">The sequence shown here is derived from an EMBL/GenBank/DDBJ whole genome shotgun (WGS) entry which is preliminary data.</text>
</comment>
<evidence type="ECO:0000313" key="2">
    <source>
        <dbReference type="EMBL" id="THU59428.1"/>
    </source>
</evidence>
<dbReference type="EMBL" id="PYDT01000005">
    <property type="protein sequence ID" value="THU59426.1"/>
    <property type="molecule type" value="Genomic_DNA"/>
</dbReference>
<keyword evidence="3" id="KW-1185">Reference proteome</keyword>
<dbReference type="AlphaFoldDB" id="A0A4S8JCC4"/>
<sequence>MTKSLRDDKPIPPDILLPVTEWSGAAELSKMNSTKDLLPNFFLLMTQLFGAAHPSETYSITK</sequence>
<protein>
    <submittedName>
        <fullName evidence="2">Uncharacterized protein</fullName>
    </submittedName>
</protein>
<evidence type="ECO:0000313" key="1">
    <source>
        <dbReference type="EMBL" id="THU59426.1"/>
    </source>
</evidence>
<accession>A0A4S8JCC4</accession>
<name>A0A4S8JCC4_MUSBA</name>
<organism evidence="2 3">
    <name type="scientific">Musa balbisiana</name>
    <name type="common">Banana</name>
    <dbReference type="NCBI Taxonomy" id="52838"/>
    <lineage>
        <taxon>Eukaryota</taxon>
        <taxon>Viridiplantae</taxon>
        <taxon>Streptophyta</taxon>
        <taxon>Embryophyta</taxon>
        <taxon>Tracheophyta</taxon>
        <taxon>Spermatophyta</taxon>
        <taxon>Magnoliopsida</taxon>
        <taxon>Liliopsida</taxon>
        <taxon>Zingiberales</taxon>
        <taxon>Musaceae</taxon>
        <taxon>Musa</taxon>
    </lineage>
</organism>
<dbReference type="Proteomes" id="UP000317650">
    <property type="component" value="Chromosome 7"/>
</dbReference>
<gene>
    <name evidence="1" type="ORF">C4D60_Mb07t02030</name>
    <name evidence="2" type="ORF">C4D60_Mb07t02050</name>
</gene>
<evidence type="ECO:0000313" key="3">
    <source>
        <dbReference type="Proteomes" id="UP000317650"/>
    </source>
</evidence>
<dbReference type="EMBL" id="PYDT01000005">
    <property type="protein sequence ID" value="THU59428.1"/>
    <property type="molecule type" value="Genomic_DNA"/>
</dbReference>
<reference evidence="2 3" key="1">
    <citation type="journal article" date="2019" name="Nat. Plants">
        <title>Genome sequencing of Musa balbisiana reveals subgenome evolution and function divergence in polyploid bananas.</title>
        <authorList>
            <person name="Yao X."/>
        </authorList>
    </citation>
    <scope>NUCLEOTIDE SEQUENCE [LARGE SCALE GENOMIC DNA]</scope>
    <source>
        <strain evidence="3">cv. DH-PKW</strain>
        <strain evidence="2">DH-PKW</strain>
        <tissue evidence="2">Leaves</tissue>
    </source>
</reference>